<dbReference type="SMART" id="SM00981">
    <property type="entry name" value="THUMP"/>
    <property type="match status" value="1"/>
</dbReference>
<dbReference type="Gene3D" id="3.30.2130.30">
    <property type="match status" value="1"/>
</dbReference>
<dbReference type="GO" id="GO:0003723">
    <property type="term" value="F:RNA binding"/>
    <property type="evidence" value="ECO:0007669"/>
    <property type="project" value="UniProtKB-UniRule"/>
</dbReference>
<evidence type="ECO:0000313" key="8">
    <source>
        <dbReference type="EMBL" id="TJW12231.1"/>
    </source>
</evidence>
<reference evidence="8 9" key="1">
    <citation type="submission" date="2019-04" db="EMBL/GenBank/DDBJ databases">
        <title>Microbes associate with the intestines of laboratory mice.</title>
        <authorList>
            <person name="Navarre W."/>
            <person name="Wong E."/>
            <person name="Huang K.C."/>
            <person name="Tropini C."/>
            <person name="Ng K."/>
            <person name="Yu B."/>
        </authorList>
    </citation>
    <scope>NUCLEOTIDE SEQUENCE [LARGE SCALE GENOMIC DNA]</scope>
    <source>
        <strain evidence="8 9">NM48_B13</strain>
    </source>
</reference>
<dbReference type="AlphaFoldDB" id="A0A4T9T9H7"/>
<dbReference type="Pfam" id="PF01170">
    <property type="entry name" value="UPF0020"/>
    <property type="match status" value="1"/>
</dbReference>
<dbReference type="GO" id="GO:0070043">
    <property type="term" value="F:rRNA (guanine-N7-)-methyltransferase activity"/>
    <property type="evidence" value="ECO:0007669"/>
    <property type="project" value="TreeGrafter"/>
</dbReference>
<feature type="domain" description="THUMP" evidence="7">
    <location>
        <begin position="49"/>
        <end position="160"/>
    </location>
</feature>
<name>A0A4T9T9H7_9ACTN</name>
<sequence length="818" mass="88049">MTAPALTFEFFATCPPGAEALLAAELKALGCKRVRPLKGGAAFFGEAATALRTCLWSRLAGNVTLVLGRVAAADADQLYAGARALDWAAILRKGATVAVSAKGTNGQLRNSQFTALKVKDALCDALSQGAGWRPDVNPQAPDAAIEVRLRNEKAVVSLNLSGASLHRRGYLDEADGAHAPRAIGQAAALLALADWPSLYRDGCGFLDPSCNEGLLLVEAALAAFDGAPGISRSSWGFFGWAAFSQDAWDALLAEADDRFEKGLQEAEGPLRLLGLSASSPSIARGRMHARRAGLGCNVSVELAETERQETFQRQLAKTGSDGRLLVAWARPSDHSVEDARARAEEAAFVEACRLAPPSSVFASAAESALDQPFGSAPEARENLRAGDQQAVLAVRAAAPAALESIRVPSPHGDGERTVAVYDKGAAQFASRLAKMARQRRKWAKREKVSCYRVYDRDLPEYSCSVDVYEGAGESAGKTYCMVAEYQAPKTIDAVVARQRFSDVLAIVPAVLGLRPDHVFSKVRSHGKGGSQYADGGQRSYVAFTAEETFLPPAAPLATAVAKQGLRLNGPQSRAEERGIFRVDFTSYLDTGLFLDHRLTRQLVGAMARGTRFLNLFAYTGAATVHAVLGGAATTTTVDLSQTYLDWAAENLRLNGLDASFDERRPQRGPGGKSGKACPHRLVRADVLAWITQARRERQTFDLIFVDPPTFSNSKAMGQRSWDVQRDHVELLIGVSRLLAKGGVAVFSCNLKSFKPAVDVLARYGVQLEDITALTIPADFERTPKVHHCYLLRRSAVRADQEKTSCANGQVLYNTFLRV</sequence>
<keyword evidence="3 8" id="KW-0489">Methyltransferase</keyword>
<dbReference type="Pfam" id="PF02926">
    <property type="entry name" value="THUMP"/>
    <property type="match status" value="1"/>
</dbReference>
<dbReference type="InterPro" id="IPR054170">
    <property type="entry name" value="RlmL_1st"/>
</dbReference>
<protein>
    <submittedName>
        <fullName evidence="8">Bifunctional 23S rRNA (Guanine(2069)-N(7))-methyltransferase RlmK/23S rRNA (Guanine(2445)-N(2))-methyltransferase RlmL</fullName>
        <ecNumber evidence="8">2.1.1.173</ecNumber>
        <ecNumber evidence="8">2.1.1.264</ecNumber>
    </submittedName>
</protein>
<dbReference type="SUPFAM" id="SSF53335">
    <property type="entry name" value="S-adenosyl-L-methionine-dependent methyltransferases"/>
    <property type="match status" value="2"/>
</dbReference>
<dbReference type="InterPro" id="IPR017244">
    <property type="entry name" value="23SrRNA_methyltr_KL"/>
</dbReference>
<dbReference type="Pfam" id="PF10672">
    <property type="entry name" value="Methyltrans_SAM"/>
    <property type="match status" value="1"/>
</dbReference>
<dbReference type="NCBIfam" id="NF008748">
    <property type="entry name" value="PRK11783.1"/>
    <property type="match status" value="1"/>
</dbReference>
<accession>A0A4T9T9H7</accession>
<evidence type="ECO:0000313" key="9">
    <source>
        <dbReference type="Proteomes" id="UP000309454"/>
    </source>
</evidence>
<keyword evidence="9" id="KW-1185">Reference proteome</keyword>
<keyword evidence="6" id="KW-0694">RNA-binding</keyword>
<dbReference type="OrthoDB" id="9809404at2"/>
<dbReference type="InterPro" id="IPR029063">
    <property type="entry name" value="SAM-dependent_MTases_sf"/>
</dbReference>
<dbReference type="Gene3D" id="3.30.750.80">
    <property type="entry name" value="RNA methyltransferase domain (HRMD) like"/>
    <property type="match status" value="1"/>
</dbReference>
<dbReference type="Gene3D" id="3.40.50.150">
    <property type="entry name" value="Vaccinia Virus protein VP39"/>
    <property type="match status" value="2"/>
</dbReference>
<gene>
    <name evidence="8" type="primary">rlmKL</name>
    <name evidence="8" type="ORF">E5982_01090</name>
</gene>
<evidence type="ECO:0000256" key="1">
    <source>
        <dbReference type="ARBA" id="ARBA00022490"/>
    </source>
</evidence>
<evidence type="ECO:0000256" key="2">
    <source>
        <dbReference type="ARBA" id="ARBA00022552"/>
    </source>
</evidence>
<dbReference type="CDD" id="cd02440">
    <property type="entry name" value="AdoMet_MTases"/>
    <property type="match status" value="1"/>
</dbReference>
<comment type="caution">
    <text evidence="8">The sequence shown here is derived from an EMBL/GenBank/DDBJ whole genome shotgun (WGS) entry which is preliminary data.</text>
</comment>
<dbReference type="Pfam" id="PF22020">
    <property type="entry name" value="RlmL_1st"/>
    <property type="match status" value="1"/>
</dbReference>
<dbReference type="InterPro" id="IPR004114">
    <property type="entry name" value="THUMP_dom"/>
</dbReference>
<dbReference type="EC" id="2.1.1.264" evidence="8"/>
<dbReference type="PROSITE" id="PS51165">
    <property type="entry name" value="THUMP"/>
    <property type="match status" value="1"/>
</dbReference>
<evidence type="ECO:0000256" key="4">
    <source>
        <dbReference type="ARBA" id="ARBA00022679"/>
    </source>
</evidence>
<keyword evidence="1" id="KW-0963">Cytoplasm</keyword>
<keyword evidence="2" id="KW-0698">rRNA processing</keyword>
<dbReference type="PANTHER" id="PTHR47313">
    <property type="entry name" value="RIBOSOMAL RNA LARGE SUBUNIT METHYLTRANSFERASE K/L"/>
    <property type="match status" value="1"/>
</dbReference>
<dbReference type="InterPro" id="IPR019614">
    <property type="entry name" value="SAM-dep_methyl-trfase"/>
</dbReference>
<evidence type="ECO:0000259" key="7">
    <source>
        <dbReference type="PROSITE" id="PS51165"/>
    </source>
</evidence>
<evidence type="ECO:0000256" key="5">
    <source>
        <dbReference type="ARBA" id="ARBA00022691"/>
    </source>
</evidence>
<dbReference type="InterPro" id="IPR000241">
    <property type="entry name" value="RlmKL-like_Mtase"/>
</dbReference>
<dbReference type="EC" id="2.1.1.173" evidence="8"/>
<keyword evidence="4 8" id="KW-0808">Transferase</keyword>
<dbReference type="RefSeq" id="WP_136845205.1">
    <property type="nucleotide sequence ID" value="NZ_SSTM01000001.1"/>
</dbReference>
<dbReference type="PANTHER" id="PTHR47313:SF1">
    <property type="entry name" value="RIBOSOMAL RNA LARGE SUBUNIT METHYLTRANSFERASE K_L"/>
    <property type="match status" value="1"/>
</dbReference>
<dbReference type="GO" id="GO:0005737">
    <property type="term" value="C:cytoplasm"/>
    <property type="evidence" value="ECO:0007669"/>
    <property type="project" value="InterPro"/>
</dbReference>
<dbReference type="Proteomes" id="UP000309454">
    <property type="component" value="Unassembled WGS sequence"/>
</dbReference>
<dbReference type="PIRSF" id="PIRSF037618">
    <property type="entry name" value="RNA_Mtase_bacteria_prd"/>
    <property type="match status" value="1"/>
</dbReference>
<dbReference type="EMBL" id="SSTM01000001">
    <property type="protein sequence ID" value="TJW12231.1"/>
    <property type="molecule type" value="Genomic_DNA"/>
</dbReference>
<dbReference type="GO" id="GO:0052915">
    <property type="term" value="F:23S rRNA (guanine(2445)-N(2))-methyltransferase activity"/>
    <property type="evidence" value="ECO:0007669"/>
    <property type="project" value="UniProtKB-EC"/>
</dbReference>
<organism evidence="8 9">
    <name type="scientific">Parvibacter caecicola</name>
    <dbReference type="NCBI Taxonomy" id="747645"/>
    <lineage>
        <taxon>Bacteria</taxon>
        <taxon>Bacillati</taxon>
        <taxon>Actinomycetota</taxon>
        <taxon>Coriobacteriia</taxon>
        <taxon>Coriobacteriales</taxon>
        <taxon>Coriobacteriaceae</taxon>
        <taxon>Parvibacter</taxon>
    </lineage>
</organism>
<keyword evidence="5" id="KW-0949">S-adenosyl-L-methionine</keyword>
<proteinExistence type="predicted"/>
<evidence type="ECO:0000256" key="6">
    <source>
        <dbReference type="PROSITE-ProRule" id="PRU00529"/>
    </source>
</evidence>
<dbReference type="CDD" id="cd11715">
    <property type="entry name" value="THUMP_AdoMetMT"/>
    <property type="match status" value="1"/>
</dbReference>
<evidence type="ECO:0000256" key="3">
    <source>
        <dbReference type="ARBA" id="ARBA00022603"/>
    </source>
</evidence>